<proteinExistence type="predicted"/>
<dbReference type="PIRSF" id="PIRSF004440">
    <property type="entry name" value="GpP"/>
    <property type="match status" value="1"/>
</dbReference>
<dbReference type="InterPro" id="IPR026276">
    <property type="entry name" value="Baseplate_GpP"/>
</dbReference>
<dbReference type="Gene3D" id="3.55.50.10">
    <property type="entry name" value="Baseplate protein-like domains"/>
    <property type="match status" value="1"/>
</dbReference>
<dbReference type="Gene3D" id="2.30.300.10">
    <property type="entry name" value="Baseplate protein-like domain - beta roll fold"/>
    <property type="match status" value="1"/>
</dbReference>
<dbReference type="Pfam" id="PF21929">
    <property type="entry name" value="GpP_4th"/>
    <property type="match status" value="1"/>
</dbReference>
<dbReference type="SUPFAM" id="SSF69279">
    <property type="entry name" value="Phage tail proteins"/>
    <property type="match status" value="2"/>
</dbReference>
<dbReference type="InterPro" id="IPR053982">
    <property type="entry name" value="Gp44/GpP-like_C"/>
</dbReference>
<feature type="region of interest" description="Disordered" evidence="1">
    <location>
        <begin position="339"/>
        <end position="387"/>
    </location>
</feature>
<keyword evidence="6" id="KW-1185">Reference proteome</keyword>
<dbReference type="EMBL" id="FCNY02000002">
    <property type="protein sequence ID" value="SAL20783.1"/>
    <property type="molecule type" value="Genomic_DNA"/>
</dbReference>
<gene>
    <name evidence="5" type="ORF">AWB70_01067</name>
</gene>
<dbReference type="Gene3D" id="3.30.1920.10">
    <property type="entry name" value="Baseplate protein-like domains - 2 layer sandwich fold"/>
    <property type="match status" value="1"/>
</dbReference>
<dbReference type="InterPro" id="IPR053981">
    <property type="entry name" value="Gp44/GpP-like_2nd"/>
</dbReference>
<evidence type="ECO:0000313" key="6">
    <source>
        <dbReference type="Proteomes" id="UP000054740"/>
    </source>
</evidence>
<dbReference type="Proteomes" id="UP000054740">
    <property type="component" value="Unassembled WGS sequence"/>
</dbReference>
<evidence type="ECO:0000259" key="4">
    <source>
        <dbReference type="Pfam" id="PF22255"/>
    </source>
</evidence>
<evidence type="ECO:0000256" key="1">
    <source>
        <dbReference type="SAM" id="MobiDB-lite"/>
    </source>
</evidence>
<dbReference type="AlphaFoldDB" id="A0A158FM85"/>
<dbReference type="RefSeq" id="WP_063786673.1">
    <property type="nucleotide sequence ID" value="NZ_FCNY02000002.1"/>
</dbReference>
<name>A0A158FM85_CABCO</name>
<reference evidence="6" key="1">
    <citation type="submission" date="2016-01" db="EMBL/GenBank/DDBJ databases">
        <authorList>
            <person name="Peeters C."/>
        </authorList>
    </citation>
    <scope>NUCLEOTIDE SEQUENCE [LARGE SCALE GENOMIC DNA]</scope>
</reference>
<feature type="domain" description="Baseplate hub protein gp44/GpP-like second" evidence="4">
    <location>
        <begin position="96"/>
        <end position="176"/>
    </location>
</feature>
<feature type="domain" description="Baseplate hub protein gp44/GpP-like C-terminal" evidence="3">
    <location>
        <begin position="260"/>
        <end position="339"/>
    </location>
</feature>
<feature type="domain" description="Baseplate hub protein gp44-like N-terminal" evidence="2">
    <location>
        <begin position="8"/>
        <end position="94"/>
    </location>
</feature>
<dbReference type="InterPro" id="IPR023399">
    <property type="entry name" value="Baseplate-like_2-layer_sand"/>
</dbReference>
<organism evidence="5 6">
    <name type="scientific">Caballeronia cordobensis</name>
    <name type="common">Burkholderia cordobensis</name>
    <dbReference type="NCBI Taxonomy" id="1353886"/>
    <lineage>
        <taxon>Bacteria</taxon>
        <taxon>Pseudomonadati</taxon>
        <taxon>Pseudomonadota</taxon>
        <taxon>Betaproteobacteria</taxon>
        <taxon>Burkholderiales</taxon>
        <taxon>Burkholderiaceae</taxon>
        <taxon>Caballeronia</taxon>
    </lineage>
</organism>
<accession>A0A158FM85</accession>
<dbReference type="InterPro" id="IPR049354">
    <property type="entry name" value="GpP-like_N"/>
</dbReference>
<protein>
    <submittedName>
        <fullName evidence="5">Bacteriophage Mu P family protein</fullName>
    </submittedName>
</protein>
<evidence type="ECO:0000259" key="3">
    <source>
        <dbReference type="Pfam" id="PF21929"/>
    </source>
</evidence>
<dbReference type="Pfam" id="PF21683">
    <property type="entry name" value="GpP-like_1st"/>
    <property type="match status" value="1"/>
</dbReference>
<evidence type="ECO:0000259" key="2">
    <source>
        <dbReference type="Pfam" id="PF21683"/>
    </source>
</evidence>
<sequence length="387" mass="41993">MTDDKNAVRLLVNGKEYGGWKSVEITAGIERQVREFELSVTDKWPGQTDVPRRIRPGDECEVFIGEDRVLTGYVDATPIRYDGQSLTVGVKGRSKTSDLVDCSAVNKPGSWAGAKVERIAADLAGVYGIKVVTQMDTGAALAHAIDQGESVFESIDRMLKLRQLLATDDALGQLVFIDVGTAGTAKTALKLGENIMSADAPLDYKDVYTEYVCKGQRSGTDDDFGETVASEFADLTDTSVLKRHRVLVKKSSGQCDGGTAAQRVRYEQAHRKAKALETTYTVAGWRQSDGSLWLHNQFVRVVDPVIGFDDEFVIAEVTYSLSDQGMVCRLQVGPKDGYVNSPAKKAGKKKGTGEGGDWKDVVPADSKAPKVNNAAVKSKSGWSDVKR</sequence>
<dbReference type="Pfam" id="PF22255">
    <property type="entry name" value="Gp44-like_2nd"/>
    <property type="match status" value="1"/>
</dbReference>
<evidence type="ECO:0000313" key="5">
    <source>
        <dbReference type="EMBL" id="SAL20783.1"/>
    </source>
</evidence>